<dbReference type="EMBL" id="CP069114">
    <property type="protein sequence ID" value="QSS63604.1"/>
    <property type="molecule type" value="Genomic_DNA"/>
</dbReference>
<dbReference type="SUPFAM" id="SSF54593">
    <property type="entry name" value="Glyoxalase/Bleomycin resistance protein/Dihydroxybiphenyl dioxygenase"/>
    <property type="match status" value="1"/>
</dbReference>
<organism evidence="2 3">
    <name type="scientific">Ajellomyces capsulatus</name>
    <name type="common">Darling's disease fungus</name>
    <name type="synonym">Histoplasma capsulatum</name>
    <dbReference type="NCBI Taxonomy" id="5037"/>
    <lineage>
        <taxon>Eukaryota</taxon>
        <taxon>Fungi</taxon>
        <taxon>Dikarya</taxon>
        <taxon>Ascomycota</taxon>
        <taxon>Pezizomycotina</taxon>
        <taxon>Eurotiomycetes</taxon>
        <taxon>Eurotiomycetidae</taxon>
        <taxon>Onygenales</taxon>
        <taxon>Ajellomycetaceae</taxon>
        <taxon>Histoplasma</taxon>
    </lineage>
</organism>
<dbReference type="InterPro" id="IPR029068">
    <property type="entry name" value="Glyas_Bleomycin-R_OHBP_Dase"/>
</dbReference>
<dbReference type="Gene3D" id="3.10.180.10">
    <property type="entry name" value="2,3-Dihydroxybiphenyl 1,2-Dioxygenase, domain 1"/>
    <property type="match status" value="1"/>
</dbReference>
<gene>
    <name evidence="2" type="ORF">I7I51_00663</name>
</gene>
<dbReference type="Proteomes" id="UP000663671">
    <property type="component" value="Chromosome 1"/>
</dbReference>
<dbReference type="OrthoDB" id="4181370at2759"/>
<evidence type="ECO:0000313" key="2">
    <source>
        <dbReference type="EMBL" id="QSS63604.1"/>
    </source>
</evidence>
<proteinExistence type="predicted"/>
<evidence type="ECO:0000259" key="1">
    <source>
        <dbReference type="PROSITE" id="PS51819"/>
    </source>
</evidence>
<name>A0A8A1MG69_AJECA</name>
<dbReference type="InterPro" id="IPR037523">
    <property type="entry name" value="VOC_core"/>
</dbReference>
<sequence>MAPPNISFTVSLATTDIAAAERFGTALGFEVNACYDAKTTLHLKHGDSFSIFYGTHSVFGKFLPSGREIACTKTSHETIVTLMVNSREEVDALIKKGLEAGGTPGPIMIPESCGSGLYTRSMEDPDGHLYEVAYYDEEATAEAAERGGEKDE</sequence>
<evidence type="ECO:0000313" key="3">
    <source>
        <dbReference type="Proteomes" id="UP000663671"/>
    </source>
</evidence>
<dbReference type="AlphaFoldDB" id="A0A8A1MG69"/>
<dbReference type="PANTHER" id="PTHR36503:SF2">
    <property type="entry name" value="BLR2408 PROTEIN"/>
    <property type="match status" value="1"/>
</dbReference>
<protein>
    <recommendedName>
        <fullName evidence="1">VOC domain-containing protein</fullName>
    </recommendedName>
</protein>
<dbReference type="PROSITE" id="PS51819">
    <property type="entry name" value="VOC"/>
    <property type="match status" value="1"/>
</dbReference>
<dbReference type="PANTHER" id="PTHR36503">
    <property type="entry name" value="BLR2520 PROTEIN"/>
    <property type="match status" value="1"/>
</dbReference>
<accession>A0A8A1MG69</accession>
<reference evidence="2" key="1">
    <citation type="submission" date="2021-01" db="EMBL/GenBank/DDBJ databases">
        <title>Chromosome-level genome assembly of a human fungal pathogen reveals clustering of transcriptionally co-regulated genes.</title>
        <authorList>
            <person name="Voorhies M."/>
            <person name="Cohen S."/>
            <person name="Shea T.P."/>
            <person name="Petrus S."/>
            <person name="Munoz J.F."/>
            <person name="Poplawski S."/>
            <person name="Goldman W.E."/>
            <person name="Michael T."/>
            <person name="Cuomo C.A."/>
            <person name="Sil A."/>
            <person name="Beyhan S."/>
        </authorList>
    </citation>
    <scope>NUCLEOTIDE SEQUENCE</scope>
    <source>
        <strain evidence="2">WU24</strain>
    </source>
</reference>
<feature type="domain" description="VOC" evidence="1">
    <location>
        <begin position="5"/>
        <end position="135"/>
    </location>
</feature>
<dbReference type="VEuPathDB" id="FungiDB:I7I51_00663"/>